<gene>
    <name evidence="8" type="ORF">RJ641_015988</name>
</gene>
<evidence type="ECO:0000256" key="1">
    <source>
        <dbReference type="ARBA" id="ARBA00004123"/>
    </source>
</evidence>
<evidence type="ECO:0000259" key="7">
    <source>
        <dbReference type="PROSITE" id="PS50066"/>
    </source>
</evidence>
<evidence type="ECO:0000313" key="8">
    <source>
        <dbReference type="EMBL" id="KAK6920084.1"/>
    </source>
</evidence>
<evidence type="ECO:0000256" key="2">
    <source>
        <dbReference type="ARBA" id="ARBA00023015"/>
    </source>
</evidence>
<dbReference type="InterPro" id="IPR002100">
    <property type="entry name" value="TF_MADSbox"/>
</dbReference>
<dbReference type="SMART" id="SM00432">
    <property type="entry name" value="MADS"/>
    <property type="match status" value="1"/>
</dbReference>
<keyword evidence="3" id="KW-0238">DNA-binding</keyword>
<dbReference type="Gene3D" id="3.40.1810.10">
    <property type="entry name" value="Transcription factor, MADS-box"/>
    <property type="match status" value="1"/>
</dbReference>
<dbReference type="GO" id="GO:0003677">
    <property type="term" value="F:DNA binding"/>
    <property type="evidence" value="ECO:0007669"/>
    <property type="project" value="UniProtKB-KW"/>
</dbReference>
<accession>A0AAN8YYP3</accession>
<evidence type="ECO:0000256" key="6">
    <source>
        <dbReference type="SAM" id="MobiDB-lite"/>
    </source>
</evidence>
<comment type="caution">
    <text evidence="8">The sequence shown here is derived from an EMBL/GenBank/DDBJ whole genome shotgun (WGS) entry which is preliminary data.</text>
</comment>
<keyword evidence="5" id="KW-0539">Nucleus</keyword>
<protein>
    <submittedName>
        <fullName evidence="8">Transcription factor, MADS-box</fullName>
    </submittedName>
</protein>
<proteinExistence type="predicted"/>
<keyword evidence="2" id="KW-0805">Transcription regulation</keyword>
<organism evidence="8 9">
    <name type="scientific">Dillenia turbinata</name>
    <dbReference type="NCBI Taxonomy" id="194707"/>
    <lineage>
        <taxon>Eukaryota</taxon>
        <taxon>Viridiplantae</taxon>
        <taxon>Streptophyta</taxon>
        <taxon>Embryophyta</taxon>
        <taxon>Tracheophyta</taxon>
        <taxon>Spermatophyta</taxon>
        <taxon>Magnoliopsida</taxon>
        <taxon>eudicotyledons</taxon>
        <taxon>Gunneridae</taxon>
        <taxon>Pentapetalae</taxon>
        <taxon>Dilleniales</taxon>
        <taxon>Dilleniaceae</taxon>
        <taxon>Dillenia</taxon>
    </lineage>
</organism>
<name>A0AAN8YYP3_9MAGN</name>
<dbReference type="InterPro" id="IPR036879">
    <property type="entry name" value="TF_MADSbox_sf"/>
</dbReference>
<keyword evidence="9" id="KW-1185">Reference proteome</keyword>
<dbReference type="GO" id="GO:0046983">
    <property type="term" value="F:protein dimerization activity"/>
    <property type="evidence" value="ECO:0007669"/>
    <property type="project" value="InterPro"/>
</dbReference>
<dbReference type="PROSITE" id="PS50066">
    <property type="entry name" value="MADS_BOX_2"/>
    <property type="match status" value="1"/>
</dbReference>
<reference evidence="8 9" key="1">
    <citation type="submission" date="2023-12" db="EMBL/GenBank/DDBJ databases">
        <title>A high-quality genome assembly for Dillenia turbinata (Dilleniales).</title>
        <authorList>
            <person name="Chanderbali A."/>
        </authorList>
    </citation>
    <scope>NUCLEOTIDE SEQUENCE [LARGE SCALE GENOMIC DNA]</scope>
    <source>
        <strain evidence="8">LSX21</strain>
        <tissue evidence="8">Leaf</tissue>
    </source>
</reference>
<dbReference type="SUPFAM" id="SSF55455">
    <property type="entry name" value="SRF-like"/>
    <property type="match status" value="1"/>
</dbReference>
<evidence type="ECO:0000313" key="9">
    <source>
        <dbReference type="Proteomes" id="UP001370490"/>
    </source>
</evidence>
<dbReference type="Pfam" id="PF00319">
    <property type="entry name" value="SRF-TF"/>
    <property type="match status" value="1"/>
</dbReference>
<dbReference type="EMBL" id="JBAMMX010000021">
    <property type="protein sequence ID" value="KAK6920084.1"/>
    <property type="molecule type" value="Genomic_DNA"/>
</dbReference>
<feature type="region of interest" description="Disordered" evidence="6">
    <location>
        <begin position="199"/>
        <end position="223"/>
    </location>
</feature>
<evidence type="ECO:0000256" key="5">
    <source>
        <dbReference type="ARBA" id="ARBA00023242"/>
    </source>
</evidence>
<evidence type="ECO:0000256" key="4">
    <source>
        <dbReference type="ARBA" id="ARBA00023163"/>
    </source>
</evidence>
<feature type="domain" description="MADS-box" evidence="7">
    <location>
        <begin position="131"/>
        <end position="168"/>
    </location>
</feature>
<comment type="subcellular location">
    <subcellularLocation>
        <location evidence="1">Nucleus</location>
    </subcellularLocation>
</comment>
<evidence type="ECO:0000256" key="3">
    <source>
        <dbReference type="ARBA" id="ARBA00023125"/>
    </source>
</evidence>
<dbReference type="GO" id="GO:0005634">
    <property type="term" value="C:nucleus"/>
    <property type="evidence" value="ECO:0007669"/>
    <property type="project" value="UniProtKB-SubCell"/>
</dbReference>
<dbReference type="Proteomes" id="UP001370490">
    <property type="component" value="Unassembled WGS sequence"/>
</dbReference>
<keyword evidence="4" id="KW-0804">Transcription</keyword>
<sequence length="287" mass="32772">MEKDLCCLEQFPFRSYHLCCGYGSGGKSTNVAWAISDFLYCASKQDQLDFTLRFCLLMLLCFISPIEMNHILNLTLDGLMGWLERIPPITTLLSFCNELDEANNFMTYIAFLVCILSMDLSKSKKRKLPGNSKAHYLAMERRKENLFKKASELSTLCGIEVCIIVYDDQKPNTAAETWPKNHNDVLRMVKRCKGRMSKNQGKKTLRTEETLPPAAVEPTSTHSESKLLDTMVMTSQDHFGGNSQRQSCCVSDNIVDVCTQEFWNNLRNCCTDFVVEDEDVFNNLNWT</sequence>
<dbReference type="AlphaFoldDB" id="A0AAN8YYP3"/>